<feature type="disulfide bond" evidence="6">
    <location>
        <begin position="869"/>
        <end position="878"/>
    </location>
</feature>
<dbReference type="Pfam" id="PF00059">
    <property type="entry name" value="Lectin_C"/>
    <property type="match status" value="1"/>
</dbReference>
<dbReference type="InterPro" id="IPR016187">
    <property type="entry name" value="CTDL_fold"/>
</dbReference>
<evidence type="ECO:0000256" key="2">
    <source>
        <dbReference type="ARBA" id="ARBA00022729"/>
    </source>
</evidence>
<dbReference type="PROSITE" id="PS50026">
    <property type="entry name" value="EGF_3"/>
    <property type="match status" value="2"/>
</dbReference>
<reference evidence="10" key="1">
    <citation type="submission" date="2025-08" db="UniProtKB">
        <authorList>
            <consortium name="RefSeq"/>
        </authorList>
    </citation>
    <scope>IDENTIFICATION</scope>
    <source>
        <tissue evidence="10">Gonad</tissue>
    </source>
</reference>
<keyword evidence="4 6" id="KW-1015">Disulfide bond</keyword>
<proteinExistence type="predicted"/>
<gene>
    <name evidence="10" type="primary">LOC109484117</name>
</gene>
<comment type="caution">
    <text evidence="6">Lacks conserved residue(s) required for the propagation of feature annotation.</text>
</comment>
<evidence type="ECO:0000256" key="1">
    <source>
        <dbReference type="ARBA" id="ARBA00022536"/>
    </source>
</evidence>
<dbReference type="CDD" id="cd00037">
    <property type="entry name" value="CLECT"/>
    <property type="match status" value="1"/>
</dbReference>
<dbReference type="KEGG" id="bbel:109484117"/>
<dbReference type="PRINTS" id="PR00010">
    <property type="entry name" value="EGFBLOOD"/>
</dbReference>
<evidence type="ECO:0000256" key="6">
    <source>
        <dbReference type="PROSITE-ProRule" id="PRU00076"/>
    </source>
</evidence>
<dbReference type="AlphaFoldDB" id="A0A6P5AI76"/>
<dbReference type="GO" id="GO:0005509">
    <property type="term" value="F:calcium ion binding"/>
    <property type="evidence" value="ECO:0007669"/>
    <property type="project" value="InterPro"/>
</dbReference>
<keyword evidence="1 6" id="KW-0245">EGF-like domain</keyword>
<evidence type="ECO:0000313" key="10">
    <source>
        <dbReference type="RefSeq" id="XP_019642897.1"/>
    </source>
</evidence>
<dbReference type="CDD" id="cd00054">
    <property type="entry name" value="EGF_CA"/>
    <property type="match status" value="2"/>
</dbReference>
<dbReference type="SUPFAM" id="SSF57196">
    <property type="entry name" value="EGF/Laminin"/>
    <property type="match status" value="2"/>
</dbReference>
<dbReference type="InterPro" id="IPR016186">
    <property type="entry name" value="C-type_lectin-like/link_sf"/>
</dbReference>
<feature type="domain" description="EGF-like" evidence="7">
    <location>
        <begin position="804"/>
        <end position="841"/>
    </location>
</feature>
<evidence type="ECO:0000256" key="4">
    <source>
        <dbReference type="ARBA" id="ARBA00023157"/>
    </source>
</evidence>
<keyword evidence="3" id="KW-0677">Repeat</keyword>
<dbReference type="Gene3D" id="2.10.25.10">
    <property type="entry name" value="Laminin"/>
    <property type="match status" value="2"/>
</dbReference>
<dbReference type="Proteomes" id="UP000515135">
    <property type="component" value="Unplaced"/>
</dbReference>
<feature type="domain" description="C-type lectin" evidence="8">
    <location>
        <begin position="688"/>
        <end position="802"/>
    </location>
</feature>
<keyword evidence="5" id="KW-0325">Glycoprotein</keyword>
<evidence type="ECO:0000259" key="7">
    <source>
        <dbReference type="PROSITE" id="PS50026"/>
    </source>
</evidence>
<evidence type="ECO:0000259" key="8">
    <source>
        <dbReference type="PROSITE" id="PS50041"/>
    </source>
</evidence>
<dbReference type="SMART" id="SM00181">
    <property type="entry name" value="EGF"/>
    <property type="match status" value="3"/>
</dbReference>
<dbReference type="InterPro" id="IPR001304">
    <property type="entry name" value="C-type_lectin-like"/>
</dbReference>
<dbReference type="OrthoDB" id="6141295at2759"/>
<dbReference type="Gene3D" id="3.10.100.10">
    <property type="entry name" value="Mannose-Binding Protein A, subunit A"/>
    <property type="match status" value="1"/>
</dbReference>
<keyword evidence="9" id="KW-1185">Reference proteome</keyword>
<dbReference type="PANTHER" id="PTHR16897:SF2">
    <property type="entry name" value="OS03G0226600 PROTEIN"/>
    <property type="match status" value="1"/>
</dbReference>
<keyword evidence="2" id="KW-0732">Signal</keyword>
<name>A0A6P5AI76_BRABE</name>
<dbReference type="PROSITE" id="PS00022">
    <property type="entry name" value="EGF_1"/>
    <property type="match status" value="3"/>
</dbReference>
<dbReference type="GeneID" id="109484117"/>
<protein>
    <submittedName>
        <fullName evidence="10">Uncharacterized protein LOC109484117</fullName>
    </submittedName>
</protein>
<dbReference type="PROSITE" id="PS50041">
    <property type="entry name" value="C_TYPE_LECTIN_2"/>
    <property type="match status" value="1"/>
</dbReference>
<accession>A0A6P5AI76</accession>
<feature type="disulfide bond" evidence="6">
    <location>
        <begin position="831"/>
        <end position="840"/>
    </location>
</feature>
<dbReference type="PROSITE" id="PS01186">
    <property type="entry name" value="EGF_2"/>
    <property type="match status" value="3"/>
</dbReference>
<evidence type="ECO:0000256" key="3">
    <source>
        <dbReference type="ARBA" id="ARBA00022737"/>
    </source>
</evidence>
<dbReference type="SMART" id="SM00034">
    <property type="entry name" value="CLECT"/>
    <property type="match status" value="1"/>
</dbReference>
<evidence type="ECO:0000256" key="5">
    <source>
        <dbReference type="ARBA" id="ARBA00023180"/>
    </source>
</evidence>
<dbReference type="Pfam" id="PF00008">
    <property type="entry name" value="EGF"/>
    <property type="match status" value="1"/>
</dbReference>
<dbReference type="FunFam" id="2.10.25.10:FF:000434">
    <property type="entry name" value="Predicted protein"/>
    <property type="match status" value="1"/>
</dbReference>
<organism evidence="9 10">
    <name type="scientific">Branchiostoma belcheri</name>
    <name type="common">Amphioxus</name>
    <dbReference type="NCBI Taxonomy" id="7741"/>
    <lineage>
        <taxon>Eukaryota</taxon>
        <taxon>Metazoa</taxon>
        <taxon>Chordata</taxon>
        <taxon>Cephalochordata</taxon>
        <taxon>Leptocardii</taxon>
        <taxon>Amphioxiformes</taxon>
        <taxon>Branchiostomatidae</taxon>
        <taxon>Branchiostoma</taxon>
    </lineage>
</organism>
<dbReference type="InterPro" id="IPR000152">
    <property type="entry name" value="EGF-type_Asp/Asn_hydroxyl_site"/>
</dbReference>
<feature type="domain" description="EGF-like" evidence="7">
    <location>
        <begin position="843"/>
        <end position="879"/>
    </location>
</feature>
<dbReference type="InterPro" id="IPR001881">
    <property type="entry name" value="EGF-like_Ca-bd_dom"/>
</dbReference>
<dbReference type="PROSITE" id="PS00010">
    <property type="entry name" value="ASX_HYDROXYL"/>
    <property type="match status" value="1"/>
</dbReference>
<evidence type="ECO:0000313" key="9">
    <source>
        <dbReference type="Proteomes" id="UP000515135"/>
    </source>
</evidence>
<dbReference type="InterPro" id="IPR000742">
    <property type="entry name" value="EGF"/>
</dbReference>
<dbReference type="SMART" id="SM00179">
    <property type="entry name" value="EGF_CA"/>
    <property type="match status" value="2"/>
</dbReference>
<dbReference type="RefSeq" id="XP_019642897.1">
    <property type="nucleotide sequence ID" value="XM_019787338.1"/>
</dbReference>
<dbReference type="PANTHER" id="PTHR16897">
    <property type="entry name" value="OS10G0105400 PROTEIN"/>
    <property type="match status" value="1"/>
</dbReference>
<sequence length="910" mass="99113">MTGETGHKAYQLSSDGTLCTQLCSWRPDSIFCYPGRCTHNTPSSCTCAPGFGGSNCLTINTAPAMTSCSGKLKSIVGGTERDTIEASCMDTGSPSTVWTNIASDPTGQIQFQVDWETSFQGPSATDWPRQYYIHDHGIGVISASVDWWLERARGGTRVSSGTLSCADGGISRDSPNPSPYCNSTVTMAVPPQHGDSLFYTTKSTNGGYVKVRNYDRTSGYTVNPPVYLAGREVSHTAHFTFDTRSPHHCSKSGGCADNMLDRGPAITKNGNIRLRWSDWSDDDSGIKQYVCEVFLLERSGEELQEKYPAVAVGRHGPDTTEMDVVLTEAGDTSLFVRPGVYSVVLTVEDSSGPNDGNFITARRFLIFDNNSTVETDTSGHFPLWVDSVANNSAWQTDLQDVAGNGPKVQVKWSGHFFNSLHRDNKFLNPIKEHHPPITTGYEELTGLPPATRSREAVPNVAGIVIYQTAWGVDHQGGRTLTAPADNWDSGTDVLAEQKELDIARQDGDTIRVWVRAFDVMGNAAEDSVTVHVDSSPPVLDNMTLSFQQGTGAGNNHPVISGIKVLFTAYDDHSGLQDIHWELHDLADTSVVHGEGQITVRKTTVGDPGCQSPQCICIPKDGGCYFHNYELFLDMDNSGNMQSTANQTYYFIITVTNNAMLKTWKILPVKDDSNTQFSVGNPNKIPTVHNGKCHWFSDDSLSQEEASTACTDMKGRLIDINDESEQQILVSYIPGTSGVSYWTAIKSRTPDLFYPDGSQFSPQSSWMSGDPYAPCDVCVLLDSASGYKGQYHSCSEHHSYVCESDVQLCSPNVCLNGGNCTWCFSDYSMCDCPSGYTGDFCETDIDVCSSSPCQNGGTCVDDVDSFSCTCAHGYTGSFCEADIDWCDPNPCPSGWNCVDGLMGFHCADQLQ</sequence>
<dbReference type="SUPFAM" id="SSF56436">
    <property type="entry name" value="C-type lectin-like"/>
    <property type="match status" value="1"/>
</dbReference>